<evidence type="ECO:0000256" key="10">
    <source>
        <dbReference type="ARBA" id="ARBA00023159"/>
    </source>
</evidence>
<feature type="region of interest" description="Disordered" evidence="14">
    <location>
        <begin position="1"/>
        <end position="26"/>
    </location>
</feature>
<organism evidence="15 16">
    <name type="scientific">Sarocladium strictum</name>
    <name type="common">Black bundle disease fungus</name>
    <name type="synonym">Acremonium strictum</name>
    <dbReference type="NCBI Taxonomy" id="5046"/>
    <lineage>
        <taxon>Eukaryota</taxon>
        <taxon>Fungi</taxon>
        <taxon>Dikarya</taxon>
        <taxon>Ascomycota</taxon>
        <taxon>Pezizomycotina</taxon>
        <taxon>Sordariomycetes</taxon>
        <taxon>Hypocreomycetidae</taxon>
        <taxon>Hypocreales</taxon>
        <taxon>Sarocladiaceae</taxon>
        <taxon>Sarocladium</taxon>
    </lineage>
</organism>
<comment type="similarity">
    <text evidence="3">Belongs to the GON7 family.</text>
</comment>
<keyword evidence="11" id="KW-0804">Transcription</keyword>
<dbReference type="AlphaFoldDB" id="A0AA39GH57"/>
<evidence type="ECO:0000313" key="15">
    <source>
        <dbReference type="EMBL" id="KAK0386951.1"/>
    </source>
</evidence>
<keyword evidence="6" id="KW-0158">Chromosome</keyword>
<comment type="caution">
    <text evidence="15">The sequence shown here is derived from an EMBL/GenBank/DDBJ whole genome shotgun (WGS) entry which is preliminary data.</text>
</comment>
<evidence type="ECO:0000256" key="9">
    <source>
        <dbReference type="ARBA" id="ARBA00023015"/>
    </source>
</evidence>
<keyword evidence="16" id="KW-1185">Reference proteome</keyword>
<evidence type="ECO:0000256" key="13">
    <source>
        <dbReference type="ARBA" id="ARBA00025393"/>
    </source>
</evidence>
<evidence type="ECO:0000256" key="12">
    <source>
        <dbReference type="ARBA" id="ARBA00023242"/>
    </source>
</evidence>
<evidence type="ECO:0000256" key="2">
    <source>
        <dbReference type="ARBA" id="ARBA00004574"/>
    </source>
</evidence>
<feature type="compositionally biased region" description="Acidic residues" evidence="14">
    <location>
        <begin position="84"/>
        <end position="98"/>
    </location>
</feature>
<evidence type="ECO:0000256" key="11">
    <source>
        <dbReference type="ARBA" id="ARBA00023163"/>
    </source>
</evidence>
<evidence type="ECO:0000256" key="8">
    <source>
        <dbReference type="ARBA" id="ARBA00022895"/>
    </source>
</evidence>
<evidence type="ECO:0000313" key="16">
    <source>
        <dbReference type="Proteomes" id="UP001175261"/>
    </source>
</evidence>
<keyword evidence="9" id="KW-0805">Transcription regulation</keyword>
<keyword evidence="7" id="KW-0819">tRNA processing</keyword>
<reference evidence="15" key="1">
    <citation type="submission" date="2022-10" db="EMBL/GenBank/DDBJ databases">
        <title>Determination and structural analysis of whole genome sequence of Sarocladium strictum F4-1.</title>
        <authorList>
            <person name="Hu L."/>
            <person name="Jiang Y."/>
        </authorList>
    </citation>
    <scope>NUCLEOTIDE SEQUENCE</scope>
    <source>
        <strain evidence="15">F4-1</strain>
    </source>
</reference>
<evidence type="ECO:0000256" key="4">
    <source>
        <dbReference type="ARBA" id="ARBA00011534"/>
    </source>
</evidence>
<dbReference type="Proteomes" id="UP001175261">
    <property type="component" value="Unassembled WGS sequence"/>
</dbReference>
<accession>A0AA39GH57</accession>
<comment type="subcellular location">
    <subcellularLocation>
        <location evidence="2">Chromosome</location>
        <location evidence="2">Telomere</location>
    </subcellularLocation>
    <subcellularLocation>
        <location evidence="1">Nucleus</location>
    </subcellularLocation>
</comment>
<dbReference type="GO" id="GO:0000781">
    <property type="term" value="C:chromosome, telomeric region"/>
    <property type="evidence" value="ECO:0007669"/>
    <property type="project" value="UniProtKB-SubCell"/>
</dbReference>
<feature type="region of interest" description="Disordered" evidence="14">
    <location>
        <begin position="73"/>
        <end position="98"/>
    </location>
</feature>
<evidence type="ECO:0000256" key="5">
    <source>
        <dbReference type="ARBA" id="ARBA00019746"/>
    </source>
</evidence>
<sequence>MAEPQSPSLTAAYKSPDNPSFSVSEALPALPASPSVDEKTKYLATLRDAITSAQDQINKELTQRMEDDKARLASVAGGAKVDDAKEEENYGEEVAEED</sequence>
<comment type="subunit">
    <text evidence="4">Component of the EKC/KEOPS complex composed of at least BUD32, CGI121, GON7, KAE1 and PCC1; the whole complex dimerizes.</text>
</comment>
<evidence type="ECO:0000256" key="3">
    <source>
        <dbReference type="ARBA" id="ARBA00008529"/>
    </source>
</evidence>
<name>A0AA39GH57_SARSR</name>
<dbReference type="InterPro" id="IPR014849">
    <property type="entry name" value="EKC/KEOPS_Gon7"/>
</dbReference>
<gene>
    <name evidence="15" type="ORF">NLU13_5264</name>
</gene>
<evidence type="ECO:0000256" key="1">
    <source>
        <dbReference type="ARBA" id="ARBA00004123"/>
    </source>
</evidence>
<evidence type="ECO:0000256" key="14">
    <source>
        <dbReference type="SAM" id="MobiDB-lite"/>
    </source>
</evidence>
<evidence type="ECO:0000256" key="7">
    <source>
        <dbReference type="ARBA" id="ARBA00022694"/>
    </source>
</evidence>
<comment type="function">
    <text evidence="13">Component of the EKC/KEOPS complex that is required for the formation of a threonylcarbamoyl group on adenosine at position 37 (t(6)A37) in tRNAs that read codons beginning with adenine. The complex is probably involved in the transfer of the threonylcarbamoyl moiety of threonylcarbamoyl-AMP (TC-AMP) to the N6 group of A37. GON7 likely plays a supporting role to the catalytic subunit KAE1 in the complex. The EKC/KEOPS complex also promotes both telomere uncapping and telomere elongation. The complex is required for efficient recruitment of transcriptional coactivators.</text>
</comment>
<dbReference type="GO" id="GO:0008033">
    <property type="term" value="P:tRNA processing"/>
    <property type="evidence" value="ECO:0007669"/>
    <property type="project" value="UniProtKB-KW"/>
</dbReference>
<keyword evidence="10" id="KW-0010">Activator</keyword>
<evidence type="ECO:0000256" key="6">
    <source>
        <dbReference type="ARBA" id="ARBA00022454"/>
    </source>
</evidence>
<keyword evidence="12" id="KW-0539">Nucleus</keyword>
<dbReference type="Pfam" id="PF08738">
    <property type="entry name" value="Gon7"/>
    <property type="match status" value="1"/>
</dbReference>
<protein>
    <recommendedName>
        <fullName evidence="5">EKC/KEOPS complex subunit GON7</fullName>
    </recommendedName>
</protein>
<dbReference type="EMBL" id="JAPDFR010000004">
    <property type="protein sequence ID" value="KAK0386951.1"/>
    <property type="molecule type" value="Genomic_DNA"/>
</dbReference>
<dbReference type="GO" id="GO:0005634">
    <property type="term" value="C:nucleus"/>
    <property type="evidence" value="ECO:0007669"/>
    <property type="project" value="UniProtKB-SubCell"/>
</dbReference>
<keyword evidence="8" id="KW-0779">Telomere</keyword>
<proteinExistence type="inferred from homology"/>